<dbReference type="Pfam" id="PF13424">
    <property type="entry name" value="TPR_12"/>
    <property type="match status" value="4"/>
</dbReference>
<dbReference type="AlphaFoldDB" id="A0A0M8NRA4"/>
<evidence type="ECO:0000313" key="2">
    <source>
        <dbReference type="EMBL" id="KOS37806.1"/>
    </source>
</evidence>
<dbReference type="SMART" id="SM00028">
    <property type="entry name" value="TPR"/>
    <property type="match status" value="10"/>
</dbReference>
<comment type="caution">
    <text evidence="2">The sequence shown here is derived from an EMBL/GenBank/DDBJ whole genome shotgun (WGS) entry which is preliminary data.</text>
</comment>
<proteinExistence type="predicted"/>
<dbReference type="Gene3D" id="3.40.50.300">
    <property type="entry name" value="P-loop containing nucleotide triphosphate hydrolases"/>
    <property type="match status" value="1"/>
</dbReference>
<dbReference type="SUPFAM" id="SSF48452">
    <property type="entry name" value="TPR-like"/>
    <property type="match status" value="4"/>
</dbReference>
<feature type="region of interest" description="Disordered" evidence="1">
    <location>
        <begin position="352"/>
        <end position="377"/>
    </location>
</feature>
<evidence type="ECO:0000313" key="3">
    <source>
        <dbReference type="Proteomes" id="UP000037696"/>
    </source>
</evidence>
<dbReference type="Proteomes" id="UP000037696">
    <property type="component" value="Unassembled WGS sequence"/>
</dbReference>
<dbReference type="InterPro" id="IPR027417">
    <property type="entry name" value="P-loop_NTPase"/>
</dbReference>
<evidence type="ECO:0000256" key="1">
    <source>
        <dbReference type="SAM" id="MobiDB-lite"/>
    </source>
</evidence>
<reference evidence="2 3" key="1">
    <citation type="submission" date="2015-08" db="EMBL/GenBank/DDBJ databases">
        <title>Genome sequencing of Penicillium nordicum.</title>
        <authorList>
            <person name="Nguyen H.D."/>
            <person name="Seifert K.A."/>
        </authorList>
    </citation>
    <scope>NUCLEOTIDE SEQUENCE [LARGE SCALE GENOMIC DNA]</scope>
    <source>
        <strain evidence="2 3">DAOMC 185683</strain>
    </source>
</reference>
<feature type="region of interest" description="Disordered" evidence="1">
    <location>
        <begin position="24"/>
        <end position="44"/>
    </location>
</feature>
<evidence type="ECO:0008006" key="4">
    <source>
        <dbReference type="Google" id="ProtNLM"/>
    </source>
</evidence>
<organism evidence="2 3">
    <name type="scientific">Penicillium nordicum</name>
    <dbReference type="NCBI Taxonomy" id="229535"/>
    <lineage>
        <taxon>Eukaryota</taxon>
        <taxon>Fungi</taxon>
        <taxon>Dikarya</taxon>
        <taxon>Ascomycota</taxon>
        <taxon>Pezizomycotina</taxon>
        <taxon>Eurotiomycetes</taxon>
        <taxon>Eurotiomycetidae</taxon>
        <taxon>Eurotiales</taxon>
        <taxon>Aspergillaceae</taxon>
        <taxon>Penicillium</taxon>
    </lineage>
</organism>
<accession>A0A0M8NRA4</accession>
<dbReference type="PANTHER" id="PTHR46082">
    <property type="entry name" value="ATP/GTP-BINDING PROTEIN-RELATED"/>
    <property type="match status" value="1"/>
</dbReference>
<feature type="region of interest" description="Disordered" evidence="1">
    <location>
        <begin position="1012"/>
        <end position="1039"/>
    </location>
</feature>
<keyword evidence="3" id="KW-1185">Reference proteome</keyword>
<dbReference type="OrthoDB" id="5986190at2759"/>
<dbReference type="InterPro" id="IPR053137">
    <property type="entry name" value="NLR-like"/>
</dbReference>
<protein>
    <recommendedName>
        <fullName evidence="4">NB-ARC domain-containing protein</fullName>
    </recommendedName>
</protein>
<dbReference type="PANTHER" id="PTHR46082:SF6">
    <property type="entry name" value="AAA+ ATPASE DOMAIN-CONTAINING PROTEIN-RELATED"/>
    <property type="match status" value="1"/>
</dbReference>
<dbReference type="STRING" id="229535.A0A0M8NRA4"/>
<dbReference type="InterPro" id="IPR019734">
    <property type="entry name" value="TPR_rpt"/>
</dbReference>
<dbReference type="InterPro" id="IPR011990">
    <property type="entry name" value="TPR-like_helical_dom_sf"/>
</dbReference>
<name>A0A0M8NRA4_9EURO</name>
<dbReference type="Gene3D" id="1.25.40.10">
    <property type="entry name" value="Tetratricopeptide repeat domain"/>
    <property type="match status" value="4"/>
</dbReference>
<dbReference type="PRINTS" id="PR00381">
    <property type="entry name" value="KINESINLIGHT"/>
</dbReference>
<sequence>MGSKSFLGSNYGIQVGDNYGRIDANFHLPPERPETPPSPLQDVPFPRNADFVTRNTLLPWIHEKSSVPASRIALVGLGGVGKTQLAIEYCYQVLSQSPVTWVFWVHASNMVRFEEGFRAIADRVKIPGRQDPQANIFKLVEDWFWDKKRGKWLLIIDNADDDGFLCKPPTTGTRSQFNLNLTKPLLEYLPRNTNGSIIFTSRSREIAAKMVDDKNLIEIKPMEMFEALELLQRKLEQPGGDQESRKLVKALEFMPLAIIQAARYIQKRSYSVSQYLEVFQESDREAIRLLKKEAGHVHRDWEAKNSIMVTWQISFDYIRQTEPSAAELLSLMSFFDRQGIPEILIRPQPNIKCISRSNPQSDSSEGETSESDTGATFKDDIETLEDYSFISSGNDGLFTIHRLVQLSTHWAKCQLLVPHLRSVMSQRPKSPESLRQWATLLLKGAWYASQRGDIADVREMASKSRMERLALSGEEHEEFLDSTDMLATAYSLEGLWKEAEKLFLQVLETRKTKLGHDHPNTLRSMANLAVAYRNQGRWGEAKQIQLQVVETSKAKLGDDHSDTLRSMGNLAVTYRTLGQWKEATQLHTQVMKTYKTKLGDDHPDTLRSMANLASMHWSQGRAEEAEQLDLYVVEKSKTKLGDYHPDTLSCMGNLASTYSDQGRWEEAERLQIQVIEIRKTKFGEHHPDTLSFMGNLASTYSDQGRWEEAEQLQIQVLEIYEMTLGEHHPNTLTSIANLASIYSNQGRQEEAEKLNVYVIGIRKTKLGSDHHDTLTSIANLASAYSHQSRWGEAEQLFVQVIEIRKTKLGEHHPMTLKSIANLAYVYSHRGRWGEAEKLFMQVIEICKTKLGGDHPDTLASVANLASVYLDQGRWEEAEQLLIQVIETRKMKHGSDHPNTLTSMANLAVSYMSQCRWEEAEKLLIQVIETRKTKIGGDHPHTLTSIANLASTYRKRGRQEEAEQLDVYVIGIRKTKLGSDHPDTLTSIVNLASEYLDQGRWKEAKQLLVQAKESRKMKLGSPSHADEYDQSGIDILDQGR</sequence>
<dbReference type="SUPFAM" id="SSF52540">
    <property type="entry name" value="P-loop containing nucleoside triphosphate hydrolases"/>
    <property type="match status" value="1"/>
</dbReference>
<dbReference type="Pfam" id="PF13374">
    <property type="entry name" value="TPR_10"/>
    <property type="match status" value="5"/>
</dbReference>
<dbReference type="EMBL" id="LHQQ01000293">
    <property type="protein sequence ID" value="KOS37806.1"/>
    <property type="molecule type" value="Genomic_DNA"/>
</dbReference>
<gene>
    <name evidence="2" type="ORF">ACN38_g11396</name>
</gene>